<dbReference type="Proteomes" id="UP001064489">
    <property type="component" value="Chromosome 2"/>
</dbReference>
<feature type="region of interest" description="Disordered" evidence="1">
    <location>
        <begin position="96"/>
        <end position="121"/>
    </location>
</feature>
<evidence type="ECO:0000313" key="2">
    <source>
        <dbReference type="EMBL" id="KAI9160892.1"/>
    </source>
</evidence>
<proteinExistence type="predicted"/>
<comment type="caution">
    <text evidence="2">The sequence shown here is derived from an EMBL/GenBank/DDBJ whole genome shotgun (WGS) entry which is preliminary data.</text>
</comment>
<dbReference type="EMBL" id="JAJSOW010000106">
    <property type="protein sequence ID" value="KAI9160892.1"/>
    <property type="molecule type" value="Genomic_DNA"/>
</dbReference>
<protein>
    <submittedName>
        <fullName evidence="2">Uncharacterized protein</fullName>
    </submittedName>
</protein>
<organism evidence="2 3">
    <name type="scientific">Acer negundo</name>
    <name type="common">Box elder</name>
    <dbReference type="NCBI Taxonomy" id="4023"/>
    <lineage>
        <taxon>Eukaryota</taxon>
        <taxon>Viridiplantae</taxon>
        <taxon>Streptophyta</taxon>
        <taxon>Embryophyta</taxon>
        <taxon>Tracheophyta</taxon>
        <taxon>Spermatophyta</taxon>
        <taxon>Magnoliopsida</taxon>
        <taxon>eudicotyledons</taxon>
        <taxon>Gunneridae</taxon>
        <taxon>Pentapetalae</taxon>
        <taxon>rosids</taxon>
        <taxon>malvids</taxon>
        <taxon>Sapindales</taxon>
        <taxon>Sapindaceae</taxon>
        <taxon>Hippocastanoideae</taxon>
        <taxon>Acereae</taxon>
        <taxon>Acer</taxon>
    </lineage>
</organism>
<reference evidence="2" key="2">
    <citation type="submission" date="2023-02" db="EMBL/GenBank/DDBJ databases">
        <authorList>
            <person name="Swenson N.G."/>
            <person name="Wegrzyn J.L."/>
            <person name="Mcevoy S.L."/>
        </authorList>
    </citation>
    <scope>NUCLEOTIDE SEQUENCE</scope>
    <source>
        <strain evidence="2">91603</strain>
        <tissue evidence="2">Leaf</tissue>
    </source>
</reference>
<accession>A0AAD5IEM2</accession>
<reference evidence="2" key="1">
    <citation type="journal article" date="2022" name="Plant J.">
        <title>Strategies of tolerance reflected in two North American maple genomes.</title>
        <authorList>
            <person name="McEvoy S.L."/>
            <person name="Sezen U.U."/>
            <person name="Trouern-Trend A."/>
            <person name="McMahon S.M."/>
            <person name="Schaberg P.G."/>
            <person name="Yang J."/>
            <person name="Wegrzyn J.L."/>
            <person name="Swenson N.G."/>
        </authorList>
    </citation>
    <scope>NUCLEOTIDE SEQUENCE</scope>
    <source>
        <strain evidence="2">91603</strain>
    </source>
</reference>
<keyword evidence="3" id="KW-1185">Reference proteome</keyword>
<dbReference type="AlphaFoldDB" id="A0AAD5IEM2"/>
<feature type="compositionally biased region" description="Basic and acidic residues" evidence="1">
    <location>
        <begin position="108"/>
        <end position="121"/>
    </location>
</feature>
<name>A0AAD5IEM2_ACENE</name>
<evidence type="ECO:0000256" key="1">
    <source>
        <dbReference type="SAM" id="MobiDB-lite"/>
    </source>
</evidence>
<gene>
    <name evidence="2" type="ORF">LWI28_012473</name>
</gene>
<evidence type="ECO:0000313" key="3">
    <source>
        <dbReference type="Proteomes" id="UP001064489"/>
    </source>
</evidence>
<sequence>MDSAARSYSEIQYDRHIEELRKLHKGAYDYAIDVGPHKWSRVRCPQRREQNLDFTSLCADYYKRETLIDAYSVLIMPVGHPSSWVVPSDIASRVVLNPKTKRQSGRPMEGRHVSSSERTTT</sequence>